<sequence>MSLSKEKRIQVFCWWEPAVIGKWPKNSIGCIQTVHQSHTDVLANGYQNFNGGLAVDRQELKQPVLV</sequence>
<dbReference type="Proteomes" id="UP001148838">
    <property type="component" value="Unassembled WGS sequence"/>
</dbReference>
<accession>A0ABQ8TCJ8</accession>
<gene>
    <name evidence="1" type="ORF">ANN_05243</name>
</gene>
<comment type="caution">
    <text evidence="1">The sequence shown here is derived from an EMBL/GenBank/DDBJ whole genome shotgun (WGS) entry which is preliminary data.</text>
</comment>
<evidence type="ECO:0000313" key="1">
    <source>
        <dbReference type="EMBL" id="KAJ4443570.1"/>
    </source>
</evidence>
<evidence type="ECO:0000313" key="2">
    <source>
        <dbReference type="Proteomes" id="UP001148838"/>
    </source>
</evidence>
<reference evidence="1 2" key="1">
    <citation type="journal article" date="2022" name="Allergy">
        <title>Genome assembly and annotation of Periplaneta americana reveal a comprehensive cockroach allergen profile.</title>
        <authorList>
            <person name="Wang L."/>
            <person name="Xiong Q."/>
            <person name="Saelim N."/>
            <person name="Wang L."/>
            <person name="Nong W."/>
            <person name="Wan A.T."/>
            <person name="Shi M."/>
            <person name="Liu X."/>
            <person name="Cao Q."/>
            <person name="Hui J.H.L."/>
            <person name="Sookrung N."/>
            <person name="Leung T.F."/>
            <person name="Tungtrongchitr A."/>
            <person name="Tsui S.K.W."/>
        </authorList>
    </citation>
    <scope>NUCLEOTIDE SEQUENCE [LARGE SCALE GENOMIC DNA]</scope>
    <source>
        <strain evidence="1">PWHHKU_190912</strain>
    </source>
</reference>
<protein>
    <submittedName>
        <fullName evidence="1">Uncharacterized protein</fullName>
    </submittedName>
</protein>
<proteinExistence type="predicted"/>
<keyword evidence="2" id="KW-1185">Reference proteome</keyword>
<name>A0ABQ8TCJ8_PERAM</name>
<organism evidence="1 2">
    <name type="scientific">Periplaneta americana</name>
    <name type="common">American cockroach</name>
    <name type="synonym">Blatta americana</name>
    <dbReference type="NCBI Taxonomy" id="6978"/>
    <lineage>
        <taxon>Eukaryota</taxon>
        <taxon>Metazoa</taxon>
        <taxon>Ecdysozoa</taxon>
        <taxon>Arthropoda</taxon>
        <taxon>Hexapoda</taxon>
        <taxon>Insecta</taxon>
        <taxon>Pterygota</taxon>
        <taxon>Neoptera</taxon>
        <taxon>Polyneoptera</taxon>
        <taxon>Dictyoptera</taxon>
        <taxon>Blattodea</taxon>
        <taxon>Blattoidea</taxon>
        <taxon>Blattidae</taxon>
        <taxon>Blattinae</taxon>
        <taxon>Periplaneta</taxon>
    </lineage>
</organism>
<dbReference type="EMBL" id="JAJSOF020000013">
    <property type="protein sequence ID" value="KAJ4443570.1"/>
    <property type="molecule type" value="Genomic_DNA"/>
</dbReference>